<dbReference type="EMBL" id="JACXAD010000017">
    <property type="protein sequence ID" value="MBD2769204.1"/>
    <property type="molecule type" value="Genomic_DNA"/>
</dbReference>
<reference evidence="2" key="1">
    <citation type="submission" date="2020-09" db="EMBL/GenBank/DDBJ databases">
        <authorList>
            <person name="Kim M.K."/>
        </authorList>
    </citation>
    <scope>NUCLEOTIDE SEQUENCE</scope>
    <source>
        <strain evidence="2">BT664</strain>
    </source>
</reference>
<evidence type="ECO:0000313" key="3">
    <source>
        <dbReference type="Proteomes" id="UP000612233"/>
    </source>
</evidence>
<evidence type="ECO:0000313" key="2">
    <source>
        <dbReference type="EMBL" id="MBD2769204.1"/>
    </source>
</evidence>
<feature type="chain" id="PRO_5036950439" description="Outer membrane protein beta-barrel domain-containing protein" evidence="1">
    <location>
        <begin position="20"/>
        <end position="573"/>
    </location>
</feature>
<feature type="signal peptide" evidence="1">
    <location>
        <begin position="1"/>
        <end position="19"/>
    </location>
</feature>
<keyword evidence="1" id="KW-0732">Signal</keyword>
<gene>
    <name evidence="2" type="ORF">IC235_15030</name>
</gene>
<protein>
    <recommendedName>
        <fullName evidence="4">Outer membrane protein beta-barrel domain-containing protein</fullName>
    </recommendedName>
</protein>
<proteinExistence type="predicted"/>
<evidence type="ECO:0008006" key="4">
    <source>
        <dbReference type="Google" id="ProtNLM"/>
    </source>
</evidence>
<name>A0A927BFH4_9BACT</name>
<keyword evidence="3" id="KW-1185">Reference proteome</keyword>
<comment type="caution">
    <text evidence="2">The sequence shown here is derived from an EMBL/GenBank/DDBJ whole genome shotgun (WGS) entry which is preliminary data.</text>
</comment>
<organism evidence="2 3">
    <name type="scientific">Hymenobacter montanus</name>
    <dbReference type="NCBI Taxonomy" id="2771359"/>
    <lineage>
        <taxon>Bacteria</taxon>
        <taxon>Pseudomonadati</taxon>
        <taxon>Bacteroidota</taxon>
        <taxon>Cytophagia</taxon>
        <taxon>Cytophagales</taxon>
        <taxon>Hymenobacteraceae</taxon>
        <taxon>Hymenobacter</taxon>
    </lineage>
</organism>
<evidence type="ECO:0000256" key="1">
    <source>
        <dbReference type="SAM" id="SignalP"/>
    </source>
</evidence>
<dbReference type="AlphaFoldDB" id="A0A927BFH4"/>
<dbReference type="Proteomes" id="UP000612233">
    <property type="component" value="Unassembled WGS sequence"/>
</dbReference>
<dbReference type="SUPFAM" id="SSF56935">
    <property type="entry name" value="Porins"/>
    <property type="match status" value="1"/>
</dbReference>
<sequence length="573" mass="62904">MRKRVLFLCLAVGCGNLSAAAQSLDLDHLLHYKDKYIRLGGGVFFNNVYTYSDDSRVRQQPFTYTVGGNVNLQIATFSLPFTFSYTNRQYTYTHPFKFNRLSIHPKYKWVTAHIGDCALSFSPYSLNGVMFTGGGVELAPPGSGLRLTALYGRFLKATEPDSFNIPAYARWGWGVKADYEKEKYKVGLSVFHAKDRRSSISTPSDFRSVYPQENMVVDATLNTTLTKWLVIDGEYAVSTLTRDLRYTDRPSSRAGFLAPLVSGNSSTTSYHAYKGGITAIVTKAQLRLGYERVDPDYTSLGAYYFTNDLENTTLALSRAFLKNKLNIALTGGAQHDNLNNTKVRTSKRFVGSASTTYQASEKLNLSAQYSTFQSYSNMRSQFDYINSASPLNPADTLNFAQISRNASGNVAWTVKKSETALHLFNANVGWQDAADKEGGRVRAGGGSTLMNSALTYTIQYPKKGLGLTAAVNGTYNTVGLANMYLFGPAAGISQAFAKSGIKTGLSIAYNNAFADGASTGDVWNLRGNATYTLHKKHQFSLSITDQLRKTRSGVAPGKRSQLMIASFNYAAAL</sequence>
<accession>A0A927BFH4</accession>
<dbReference type="RefSeq" id="WP_223847329.1">
    <property type="nucleotide sequence ID" value="NZ_JACXAD010000017.1"/>
</dbReference>